<sequence length="302" mass="32178">MNTSASLQQLLQRPDLWRGRHPLAPRTTALPSGYPALDRALHQGGWPRSGVTELLSDAAAPALLPLLLPGLAAAAQRGQVLLARPPAEPLVARWQSEGIAAELLWVLDSADPRTLLRAVVDAAASGAVAALLFWPTRPLSAAQLRRLHQAAHQGRCWLTLWHPLRSRAHSSPAPLRLCAHIQGDALQLELLKQPGGWAGQQLTLPWPAPLEPSHIPLAQAPVPHCMAQRPRLTEMPAPALPSALPATWPMPASATDSPLPGALPWPPAAPVQAPVSVPNPQPAPSPLLQTELLPQPQPQDSP</sequence>
<organism evidence="2 3">
    <name type="scientific">Isoalcanivorax beigongshangi</name>
    <dbReference type="NCBI Taxonomy" id="3238810"/>
    <lineage>
        <taxon>Bacteria</taxon>
        <taxon>Pseudomonadati</taxon>
        <taxon>Pseudomonadota</taxon>
        <taxon>Gammaproteobacteria</taxon>
        <taxon>Oceanospirillales</taxon>
        <taxon>Alcanivoracaceae</taxon>
        <taxon>Isoalcanivorax</taxon>
    </lineage>
</organism>
<comment type="caution">
    <text evidence="2">The sequence shown here is derived from an EMBL/GenBank/DDBJ whole genome shotgun (WGS) entry which is preliminary data.</text>
</comment>
<evidence type="ECO:0000256" key="1">
    <source>
        <dbReference type="SAM" id="MobiDB-lite"/>
    </source>
</evidence>
<feature type="region of interest" description="Disordered" evidence="1">
    <location>
        <begin position="247"/>
        <end position="302"/>
    </location>
</feature>
<dbReference type="SUPFAM" id="SSF52540">
    <property type="entry name" value="P-loop containing nucleoside triphosphate hydrolases"/>
    <property type="match status" value="1"/>
</dbReference>
<dbReference type="Gene3D" id="3.40.50.300">
    <property type="entry name" value="P-loop containing nucleotide triphosphate hydrolases"/>
    <property type="match status" value="1"/>
</dbReference>
<accession>A0ABV4AIG2</accession>
<evidence type="ECO:0000313" key="3">
    <source>
        <dbReference type="Proteomes" id="UP001562065"/>
    </source>
</evidence>
<dbReference type="Proteomes" id="UP001562065">
    <property type="component" value="Unassembled WGS sequence"/>
</dbReference>
<dbReference type="RefSeq" id="WP_369455549.1">
    <property type="nucleotide sequence ID" value="NZ_JBGCUO010000001.1"/>
</dbReference>
<evidence type="ECO:0000313" key="2">
    <source>
        <dbReference type="EMBL" id="MEY1662313.1"/>
    </source>
</evidence>
<keyword evidence="3" id="KW-1185">Reference proteome</keyword>
<gene>
    <name evidence="2" type="ORF">AB5I84_09160</name>
</gene>
<reference evidence="2 3" key="1">
    <citation type="submission" date="2024-07" db="EMBL/GenBank/DDBJ databases">
        <authorList>
            <person name="Ren Q."/>
        </authorList>
    </citation>
    <scope>NUCLEOTIDE SEQUENCE [LARGE SCALE GENOMIC DNA]</scope>
    <source>
        <strain evidence="2 3">REN37</strain>
    </source>
</reference>
<protein>
    <recommendedName>
        <fullName evidence="4">Protein ImuA</fullName>
    </recommendedName>
</protein>
<name>A0ABV4AIG2_9GAMM</name>
<proteinExistence type="predicted"/>
<evidence type="ECO:0008006" key="4">
    <source>
        <dbReference type="Google" id="ProtNLM"/>
    </source>
</evidence>
<dbReference type="InterPro" id="IPR027417">
    <property type="entry name" value="P-loop_NTPase"/>
</dbReference>
<dbReference type="EMBL" id="JBGCUO010000001">
    <property type="protein sequence ID" value="MEY1662313.1"/>
    <property type="molecule type" value="Genomic_DNA"/>
</dbReference>